<evidence type="ECO:0000256" key="11">
    <source>
        <dbReference type="ARBA" id="ARBA00031409"/>
    </source>
</evidence>
<evidence type="ECO:0000256" key="10">
    <source>
        <dbReference type="ARBA" id="ARBA00030264"/>
    </source>
</evidence>
<evidence type="ECO:0000313" key="15">
    <source>
        <dbReference type="EMBL" id="QUI23854.1"/>
    </source>
</evidence>
<evidence type="ECO:0000256" key="6">
    <source>
        <dbReference type="ARBA" id="ARBA00022605"/>
    </source>
</evidence>
<keyword evidence="16" id="KW-1185">Reference proteome</keyword>
<comment type="catalytic activity">
    <reaction evidence="13">
        <text>5-[(5-phospho-1-deoxy-D-ribulos-1-ylimino)methylamino]-1-(5-phospho-beta-D-ribosyl)imidazole-4-carboxamide + L-glutamine = D-erythro-1-(imidazol-4-yl)glycerol 3-phosphate + 5-amino-1-(5-phospho-beta-D-ribosyl)imidazole-4-carboxamide + L-glutamate + H(+)</text>
        <dbReference type="Rhea" id="RHEA:24793"/>
        <dbReference type="ChEBI" id="CHEBI:15378"/>
        <dbReference type="ChEBI" id="CHEBI:29985"/>
        <dbReference type="ChEBI" id="CHEBI:58278"/>
        <dbReference type="ChEBI" id="CHEBI:58359"/>
        <dbReference type="ChEBI" id="CHEBI:58475"/>
        <dbReference type="ChEBI" id="CHEBI:58525"/>
        <dbReference type="EC" id="4.3.2.10"/>
    </reaction>
</comment>
<comment type="function">
    <text evidence="9">IGPS catalyzes the conversion of PRFAR and glutamine to IGP, AICAR and glutamate. The HisF subunit catalyzes the cyclization activity that produces IGP and AICAR from PRFAR using the ammonia provided by the HisH subunit.</text>
</comment>
<dbReference type="UniPathway" id="UPA00031">
    <property type="reaction ID" value="UER00010"/>
</dbReference>
<dbReference type="EMBL" id="CP058649">
    <property type="protein sequence ID" value="QUI23854.1"/>
    <property type="molecule type" value="Genomic_DNA"/>
</dbReference>
<evidence type="ECO:0000256" key="9">
    <source>
        <dbReference type="ARBA" id="ARBA00025475"/>
    </source>
</evidence>
<dbReference type="GO" id="GO:0016829">
    <property type="term" value="F:lyase activity"/>
    <property type="evidence" value="ECO:0007669"/>
    <property type="project" value="UniProtKB-KW"/>
</dbReference>
<evidence type="ECO:0000313" key="16">
    <source>
        <dbReference type="Proteomes" id="UP000683246"/>
    </source>
</evidence>
<keyword evidence="7 14" id="KW-0368">Histidine biosynthesis</keyword>
<evidence type="ECO:0000256" key="3">
    <source>
        <dbReference type="ARBA" id="ARBA00011152"/>
    </source>
</evidence>
<comment type="subunit">
    <text evidence="3">Heterodimer of HisH and HisF.</text>
</comment>
<dbReference type="InterPro" id="IPR004651">
    <property type="entry name" value="HisF"/>
</dbReference>
<protein>
    <recommendedName>
        <fullName evidence="5">Imidazole glycerol phosphate synthase subunit HisF</fullName>
        <ecNumber evidence="4">4.3.2.10</ecNumber>
    </recommendedName>
    <alternativeName>
        <fullName evidence="10">IGP synthase cyclase subunit</fullName>
    </alternativeName>
    <alternativeName>
        <fullName evidence="11">IGP synthase subunit HisF</fullName>
    </alternativeName>
    <alternativeName>
        <fullName evidence="12">ImGP synthase subunit HisF</fullName>
    </alternativeName>
</protein>
<comment type="pathway">
    <text evidence="1">Amino-acid biosynthesis; L-histidine biosynthesis; L-histidine from 5-phospho-alpha-D-ribose 1-diphosphate: step 5/9.</text>
</comment>
<dbReference type="CDD" id="cd04731">
    <property type="entry name" value="HisF"/>
    <property type="match status" value="1"/>
</dbReference>
<dbReference type="GO" id="GO:0000105">
    <property type="term" value="P:L-histidine biosynthetic process"/>
    <property type="evidence" value="ECO:0007669"/>
    <property type="project" value="UniProtKB-UniPathway"/>
</dbReference>
<dbReference type="InterPro" id="IPR011060">
    <property type="entry name" value="RibuloseP-bd_barrel"/>
</dbReference>
<dbReference type="PANTHER" id="PTHR21235:SF2">
    <property type="entry name" value="IMIDAZOLE GLYCEROL PHOSPHATE SYNTHASE HISHF"/>
    <property type="match status" value="1"/>
</dbReference>
<evidence type="ECO:0000256" key="7">
    <source>
        <dbReference type="ARBA" id="ARBA00023102"/>
    </source>
</evidence>
<evidence type="ECO:0000256" key="8">
    <source>
        <dbReference type="ARBA" id="ARBA00023239"/>
    </source>
</evidence>
<evidence type="ECO:0000256" key="5">
    <source>
        <dbReference type="ARBA" id="ARBA00016318"/>
    </source>
</evidence>
<evidence type="ECO:0000256" key="14">
    <source>
        <dbReference type="RuleBase" id="RU003657"/>
    </source>
</evidence>
<proteinExistence type="inferred from homology"/>
<organism evidence="15 16">
    <name type="scientific">Vallitalea pronyensis</name>
    <dbReference type="NCBI Taxonomy" id="1348613"/>
    <lineage>
        <taxon>Bacteria</taxon>
        <taxon>Bacillati</taxon>
        <taxon>Bacillota</taxon>
        <taxon>Clostridia</taxon>
        <taxon>Lachnospirales</taxon>
        <taxon>Vallitaleaceae</taxon>
        <taxon>Vallitalea</taxon>
    </lineage>
</organism>
<sequence length="269" mass="29468">MLTNRLIACFDIRNGLVTKAHKFKNNIDIGSAENMAVKMYEDQIDEIIFYDITASSEKRKIDIDTVKKVAKQVFVPFTVGGGIKSLDDMYEVLKAGAEKISIDSMAVRNPNIIKEGALAFGSQCIVLSMQVKRVKKTISIPSGYEIAIDGARVFTGMDAVEWAKKAQGLGAGEICVNSIDQDGTHAGYDIEITSLISRNVNVPVIASGGAGTPQHLVDVFSNTEASAAIISSMLYSPKIERNYSMKEIKEKLIQHNISVRPWIMDYNIG</sequence>
<evidence type="ECO:0000256" key="2">
    <source>
        <dbReference type="ARBA" id="ARBA00009667"/>
    </source>
</evidence>
<dbReference type="EC" id="4.3.2.10" evidence="4"/>
<evidence type="ECO:0000256" key="4">
    <source>
        <dbReference type="ARBA" id="ARBA00012809"/>
    </source>
</evidence>
<dbReference type="KEGG" id="vpy:HZI73_16815"/>
<dbReference type="PANTHER" id="PTHR21235">
    <property type="entry name" value="IMIDAZOLE GLYCEROL PHOSPHATE SYNTHASE SUBUNIT HISF/H IGP SYNTHASE SUBUNIT HISF/H"/>
    <property type="match status" value="1"/>
</dbReference>
<dbReference type="Pfam" id="PF00977">
    <property type="entry name" value="His_biosynth"/>
    <property type="match status" value="1"/>
</dbReference>
<dbReference type="InterPro" id="IPR050064">
    <property type="entry name" value="IGPS_HisA/HisF"/>
</dbReference>
<dbReference type="InterPro" id="IPR013785">
    <property type="entry name" value="Aldolase_TIM"/>
</dbReference>
<evidence type="ECO:0000256" key="13">
    <source>
        <dbReference type="ARBA" id="ARBA00047838"/>
    </source>
</evidence>
<dbReference type="GO" id="GO:0000107">
    <property type="term" value="F:imidazoleglycerol-phosphate synthase activity"/>
    <property type="evidence" value="ECO:0007669"/>
    <property type="project" value="InterPro"/>
</dbReference>
<evidence type="ECO:0000256" key="1">
    <source>
        <dbReference type="ARBA" id="ARBA00005091"/>
    </source>
</evidence>
<dbReference type="SUPFAM" id="SSF51366">
    <property type="entry name" value="Ribulose-phoshate binding barrel"/>
    <property type="match status" value="1"/>
</dbReference>
<dbReference type="Gene3D" id="3.20.20.70">
    <property type="entry name" value="Aldolase class I"/>
    <property type="match status" value="1"/>
</dbReference>
<dbReference type="RefSeq" id="WP_212694541.1">
    <property type="nucleotide sequence ID" value="NZ_CP058649.1"/>
</dbReference>
<keyword evidence="8 15" id="KW-0456">Lyase</keyword>
<accession>A0A8J8MLU7</accession>
<dbReference type="AlphaFoldDB" id="A0A8J8MLU7"/>
<comment type="similarity">
    <text evidence="2 14">Belongs to the HisA/HisF family.</text>
</comment>
<dbReference type="Proteomes" id="UP000683246">
    <property type="component" value="Chromosome"/>
</dbReference>
<evidence type="ECO:0000256" key="12">
    <source>
        <dbReference type="ARBA" id="ARBA00032401"/>
    </source>
</evidence>
<name>A0A8J8MLU7_9FIRM</name>
<gene>
    <name evidence="15" type="primary">hisF</name>
    <name evidence="15" type="ORF">HZI73_16815</name>
</gene>
<reference evidence="15" key="1">
    <citation type="submission" date="2020-07" db="EMBL/GenBank/DDBJ databases">
        <title>Vallitalea pronyensis genome.</title>
        <authorList>
            <person name="Postec A."/>
        </authorList>
    </citation>
    <scope>NUCLEOTIDE SEQUENCE</scope>
    <source>
        <strain evidence="15">FatNI3</strain>
    </source>
</reference>
<dbReference type="InterPro" id="IPR006062">
    <property type="entry name" value="His_biosynth"/>
</dbReference>
<keyword evidence="6 14" id="KW-0028">Amino-acid biosynthesis</keyword>